<organism evidence="2 3">
    <name type="scientific">Tumebacillus lacus</name>
    <dbReference type="NCBI Taxonomy" id="2995335"/>
    <lineage>
        <taxon>Bacteria</taxon>
        <taxon>Bacillati</taxon>
        <taxon>Bacillota</taxon>
        <taxon>Bacilli</taxon>
        <taxon>Bacillales</taxon>
        <taxon>Alicyclobacillaceae</taxon>
        <taxon>Tumebacillus</taxon>
    </lineage>
</organism>
<dbReference type="RefSeq" id="WP_267152557.1">
    <property type="nucleotide sequence ID" value="NZ_JAPMLT010000010.1"/>
</dbReference>
<evidence type="ECO:0000313" key="2">
    <source>
        <dbReference type="EMBL" id="MCX7571308.1"/>
    </source>
</evidence>
<evidence type="ECO:0000256" key="1">
    <source>
        <dbReference type="SAM" id="MobiDB-lite"/>
    </source>
</evidence>
<protein>
    <submittedName>
        <fullName evidence="2">Uncharacterized protein</fullName>
    </submittedName>
</protein>
<dbReference type="Proteomes" id="UP001208017">
    <property type="component" value="Unassembled WGS sequence"/>
</dbReference>
<comment type="caution">
    <text evidence="2">The sequence shown here is derived from an EMBL/GenBank/DDBJ whole genome shotgun (WGS) entry which is preliminary data.</text>
</comment>
<feature type="region of interest" description="Disordered" evidence="1">
    <location>
        <begin position="46"/>
        <end position="83"/>
    </location>
</feature>
<dbReference type="EMBL" id="JAPMLT010000010">
    <property type="protein sequence ID" value="MCX7571308.1"/>
    <property type="molecule type" value="Genomic_DNA"/>
</dbReference>
<keyword evidence="3" id="KW-1185">Reference proteome</keyword>
<reference evidence="2 3" key="1">
    <citation type="submission" date="2022-11" db="EMBL/GenBank/DDBJ databases">
        <title>Study of microbial diversity in lake waters.</title>
        <authorList>
            <person name="Zhang J."/>
        </authorList>
    </citation>
    <scope>NUCLEOTIDE SEQUENCE [LARGE SCALE GENOMIC DNA]</scope>
    <source>
        <strain evidence="2 3">DT12</strain>
    </source>
</reference>
<sequence>MADTPKKRPFVNRELEYVQSIHNTLVPEEFPEGPYGASVFLDQPLGKSSPWEPGQQTNHRFFDENPAFSDKLAHPPNADLPDL</sequence>
<proteinExistence type="predicted"/>
<gene>
    <name evidence="2" type="ORF">OS242_15250</name>
</gene>
<name>A0ABT3X326_9BACL</name>
<evidence type="ECO:0000313" key="3">
    <source>
        <dbReference type="Proteomes" id="UP001208017"/>
    </source>
</evidence>
<accession>A0ABT3X326</accession>